<dbReference type="Pfam" id="PF16867">
    <property type="entry name" value="DMSP_lyase"/>
    <property type="match status" value="1"/>
</dbReference>
<dbReference type="AlphaFoldDB" id="B7U9V5"/>
<evidence type="ECO:0000313" key="1">
    <source>
        <dbReference type="EMBL" id="ACK58630.1"/>
    </source>
</evidence>
<protein>
    <submittedName>
        <fullName evidence="1">Putative dimethylsulfoniopropionate-degrading enzyme</fullName>
    </submittedName>
</protein>
<name>B7U9V5_9PSED</name>
<dbReference type="InterPro" id="IPR014710">
    <property type="entry name" value="RmlC-like_jellyroll"/>
</dbReference>
<dbReference type="InterPro" id="IPR031723">
    <property type="entry name" value="DMSP_lyase"/>
</dbReference>
<reference evidence="1" key="1">
    <citation type="journal article" date="2009" name="Appl. Environ. Microbiol.">
        <title>Coral-associated bacteria and their role in the biogeochemical cycling of sulfur.</title>
        <authorList>
            <person name="Raina J.B."/>
            <person name="Tapiolas D."/>
            <person name="Willis B.L."/>
            <person name="Bourne D.G."/>
        </authorList>
    </citation>
    <scope>NUCLEOTIDE SEQUENCE</scope>
    <source>
        <strain evidence="1">DMSP01</strain>
    </source>
</reference>
<dbReference type="EMBL" id="FJ462134">
    <property type="protein sequence ID" value="ACK58630.1"/>
    <property type="molecule type" value="Genomic_DNA"/>
</dbReference>
<feature type="non-terminal residue" evidence="1">
    <location>
        <position position="1"/>
    </location>
</feature>
<gene>
    <name evidence="1" type="primary">dddL</name>
</gene>
<accession>B7U9V5</accession>
<proteinExistence type="predicted"/>
<dbReference type="Gene3D" id="2.60.120.10">
    <property type="entry name" value="Jelly Rolls"/>
    <property type="match status" value="1"/>
</dbReference>
<sequence>VPKGLAHNYAYAELLGAQAPIGSQNLILGLVLFAPDCTYPVHSHKAIYESYVWLAGALSENHKGVY</sequence>
<dbReference type="GO" id="GO:0047869">
    <property type="term" value="F:dimethylpropiothetin dethiomethylase activity"/>
    <property type="evidence" value="ECO:0007669"/>
    <property type="project" value="InterPro"/>
</dbReference>
<feature type="non-terminal residue" evidence="1">
    <location>
        <position position="66"/>
    </location>
</feature>
<organism evidence="1">
    <name type="scientific">Pseudomonas sp. DMSP01</name>
    <dbReference type="NCBI Taxonomy" id="581032"/>
    <lineage>
        <taxon>Bacteria</taxon>
        <taxon>Pseudomonadati</taxon>
        <taxon>Pseudomonadota</taxon>
        <taxon>Gammaproteobacteria</taxon>
        <taxon>Pseudomonadales</taxon>
        <taxon>Pseudomonadaceae</taxon>
        <taxon>Pseudomonas</taxon>
    </lineage>
</organism>